<keyword evidence="5 7" id="KW-1133">Transmembrane helix</keyword>
<dbReference type="RefSeq" id="XP_003674681.1">
    <property type="nucleotide sequence ID" value="XM_003674633.1"/>
</dbReference>
<evidence type="ECO:0000256" key="4">
    <source>
        <dbReference type="ARBA" id="ARBA00022824"/>
    </source>
</evidence>
<dbReference type="PANTHER" id="PTHR11009">
    <property type="entry name" value="DER1-LIKE PROTEIN, DERLIN"/>
    <property type="match status" value="1"/>
</dbReference>
<keyword evidence="4 7" id="KW-0256">Endoplasmic reticulum</keyword>
<dbReference type="GO" id="GO:0000839">
    <property type="term" value="C:Hrd1p ubiquitin ligase ERAD-L complex"/>
    <property type="evidence" value="ECO:0007669"/>
    <property type="project" value="EnsemblFungi"/>
</dbReference>
<evidence type="ECO:0000313" key="8">
    <source>
        <dbReference type="EMBL" id="CCC68307.1"/>
    </source>
</evidence>
<dbReference type="GO" id="GO:0030970">
    <property type="term" value="P:retrograde protein transport, ER to cytosol"/>
    <property type="evidence" value="ECO:0007669"/>
    <property type="project" value="EnsemblFungi"/>
</dbReference>
<accession>G0VBI1</accession>
<evidence type="ECO:0000256" key="7">
    <source>
        <dbReference type="RuleBase" id="RU363059"/>
    </source>
</evidence>
<comment type="function">
    <text evidence="7">May be involved in the degradation of misfolded endoplasmic reticulum (ER) luminal proteins.</text>
</comment>
<evidence type="ECO:0000256" key="5">
    <source>
        <dbReference type="ARBA" id="ARBA00022989"/>
    </source>
</evidence>
<dbReference type="KEGG" id="ncs:NCAS_0B02230"/>
<dbReference type="OrthoDB" id="1716531at2759"/>
<reference key="2">
    <citation type="submission" date="2011-08" db="EMBL/GenBank/DDBJ databases">
        <title>Genome sequence of Naumovozyma castellii.</title>
        <authorList>
            <person name="Gordon J.L."/>
            <person name="Armisen D."/>
            <person name="Proux-Wera E."/>
            <person name="OhEigeartaigh S.S."/>
            <person name="Byrne K.P."/>
            <person name="Wolfe K.H."/>
        </authorList>
    </citation>
    <scope>NUCLEOTIDE SEQUENCE</scope>
    <source>
        <strain>Type strain:CBS 4309</strain>
    </source>
</reference>
<feature type="transmembrane region" description="Helical" evidence="7">
    <location>
        <begin position="96"/>
        <end position="122"/>
    </location>
</feature>
<feature type="transmembrane region" description="Helical" evidence="7">
    <location>
        <begin position="143"/>
        <end position="164"/>
    </location>
</feature>
<proteinExistence type="inferred from homology"/>
<evidence type="ECO:0000256" key="2">
    <source>
        <dbReference type="ARBA" id="ARBA00008917"/>
    </source>
</evidence>
<protein>
    <recommendedName>
        <fullName evidence="7">Derlin</fullName>
    </recommendedName>
</protein>
<organism evidence="8 9">
    <name type="scientific">Naumovozyma castellii</name>
    <name type="common">Yeast</name>
    <name type="synonym">Saccharomyces castellii</name>
    <dbReference type="NCBI Taxonomy" id="27288"/>
    <lineage>
        <taxon>Eukaryota</taxon>
        <taxon>Fungi</taxon>
        <taxon>Dikarya</taxon>
        <taxon>Ascomycota</taxon>
        <taxon>Saccharomycotina</taxon>
        <taxon>Saccharomycetes</taxon>
        <taxon>Saccharomycetales</taxon>
        <taxon>Saccharomycetaceae</taxon>
        <taxon>Naumovozyma</taxon>
    </lineage>
</organism>
<evidence type="ECO:0000256" key="6">
    <source>
        <dbReference type="ARBA" id="ARBA00023136"/>
    </source>
</evidence>
<dbReference type="Pfam" id="PF04511">
    <property type="entry name" value="DER1"/>
    <property type="match status" value="1"/>
</dbReference>
<evidence type="ECO:0000256" key="1">
    <source>
        <dbReference type="ARBA" id="ARBA00004477"/>
    </source>
</evidence>
<comment type="similarity">
    <text evidence="2 7">Belongs to the derlin family.</text>
</comment>
<keyword evidence="6 7" id="KW-0472">Membrane</keyword>
<dbReference type="GO" id="GO:0070843">
    <property type="term" value="P:misfolded protein transport"/>
    <property type="evidence" value="ECO:0007669"/>
    <property type="project" value="EnsemblFungi"/>
</dbReference>
<dbReference type="Proteomes" id="UP000001640">
    <property type="component" value="Chromosome 2"/>
</dbReference>
<sequence>MDVAILNIFNDIPIVTKIWTIGSLGMGVLSTTRIIDPTKLLYNYDLVFKKGQYERILYSLFNYGELNWISLLNIFINANHLTLLENSFAVKRRYCWVMFILLCMIISMTSLIQPISSLGVLLHENLVYYQLKKETGMNFRLMGGMNISPSLIPLYMNGVMYFVYKQSFLEVLLNFLPAHFVFYTDVILNRLYDFDLYQTPYDRWINRA</sequence>
<comment type="subcellular location">
    <subcellularLocation>
        <location evidence="1 7">Endoplasmic reticulum membrane</location>
        <topology evidence="1 7">Multi-pass membrane protein</topology>
    </subcellularLocation>
</comment>
<dbReference type="HOGENOM" id="CLU_1256224_0_0_1"/>
<dbReference type="GeneID" id="96901867"/>
<dbReference type="InParanoid" id="G0VBI1"/>
<evidence type="ECO:0000313" key="9">
    <source>
        <dbReference type="Proteomes" id="UP000001640"/>
    </source>
</evidence>
<dbReference type="FunCoup" id="G0VBI1">
    <property type="interactions" value="109"/>
</dbReference>
<dbReference type="InterPro" id="IPR007599">
    <property type="entry name" value="DER1"/>
</dbReference>
<dbReference type="AlphaFoldDB" id="G0VBI1"/>
<dbReference type="eggNOG" id="KOG0858">
    <property type="taxonomic scope" value="Eukaryota"/>
</dbReference>
<evidence type="ECO:0000256" key="3">
    <source>
        <dbReference type="ARBA" id="ARBA00022692"/>
    </source>
</evidence>
<reference evidence="8 9" key="1">
    <citation type="journal article" date="2011" name="Proc. Natl. Acad. Sci. U.S.A.">
        <title>Evolutionary erosion of yeast sex chromosomes by mating-type switching accidents.</title>
        <authorList>
            <person name="Gordon J.L."/>
            <person name="Armisen D."/>
            <person name="Proux-Wera E."/>
            <person name="Oheigeartaigh S.S."/>
            <person name="Byrne K.P."/>
            <person name="Wolfe K.H."/>
        </authorList>
    </citation>
    <scope>NUCLEOTIDE SEQUENCE [LARGE SCALE GENOMIC DNA]</scope>
    <source>
        <strain evidence="9">ATCC 76901 / BCRC 22586 / CBS 4309 / NBRC 1992 / NRRL Y-12630</strain>
    </source>
</reference>
<feature type="transmembrane region" description="Helical" evidence="7">
    <location>
        <begin position="12"/>
        <end position="35"/>
    </location>
</feature>
<dbReference type="GO" id="GO:0006515">
    <property type="term" value="P:protein quality control for misfolded or incompletely synthesized proteins"/>
    <property type="evidence" value="ECO:0007669"/>
    <property type="project" value="EnsemblFungi"/>
</dbReference>
<keyword evidence="3 7" id="KW-0812">Transmembrane</keyword>
<feature type="transmembrane region" description="Helical" evidence="7">
    <location>
        <begin position="56"/>
        <end position="76"/>
    </location>
</feature>
<dbReference type="STRING" id="1064592.G0VBI1"/>
<dbReference type="EMBL" id="HE576753">
    <property type="protein sequence ID" value="CCC68307.1"/>
    <property type="molecule type" value="Genomic_DNA"/>
</dbReference>
<gene>
    <name evidence="8" type="primary">NCAS0B02230</name>
    <name evidence="8" type="ordered locus">NCAS_0B02230</name>
</gene>
<dbReference type="OMA" id="FKKGQYE"/>
<name>G0VBI1_NAUCA</name>
<dbReference type="GO" id="GO:0051787">
    <property type="term" value="F:misfolded protein binding"/>
    <property type="evidence" value="ECO:0007669"/>
    <property type="project" value="EnsemblFungi"/>
</dbReference>
<keyword evidence="9" id="KW-1185">Reference proteome</keyword>